<protein>
    <submittedName>
        <fullName evidence="2">Uncharacterized protein</fullName>
    </submittedName>
</protein>
<feature type="region of interest" description="Disordered" evidence="1">
    <location>
        <begin position="52"/>
        <end position="73"/>
    </location>
</feature>
<gene>
    <name evidence="2" type="ORF">PXEA_LOCUS32421</name>
</gene>
<evidence type="ECO:0000313" key="2">
    <source>
        <dbReference type="EMBL" id="VEL38981.1"/>
    </source>
</evidence>
<feature type="region of interest" description="Disordered" evidence="1">
    <location>
        <begin position="122"/>
        <end position="149"/>
    </location>
</feature>
<comment type="caution">
    <text evidence="2">The sequence shown here is derived from an EMBL/GenBank/DDBJ whole genome shotgun (WGS) entry which is preliminary data.</text>
</comment>
<dbReference type="Proteomes" id="UP000784294">
    <property type="component" value="Unassembled WGS sequence"/>
</dbReference>
<organism evidence="2 3">
    <name type="scientific">Protopolystoma xenopodis</name>
    <dbReference type="NCBI Taxonomy" id="117903"/>
    <lineage>
        <taxon>Eukaryota</taxon>
        <taxon>Metazoa</taxon>
        <taxon>Spiralia</taxon>
        <taxon>Lophotrochozoa</taxon>
        <taxon>Platyhelminthes</taxon>
        <taxon>Monogenea</taxon>
        <taxon>Polyopisthocotylea</taxon>
        <taxon>Polystomatidea</taxon>
        <taxon>Polystomatidae</taxon>
        <taxon>Protopolystoma</taxon>
    </lineage>
</organism>
<proteinExistence type="predicted"/>
<name>A0A448XKR5_9PLAT</name>
<keyword evidence="3" id="KW-1185">Reference proteome</keyword>
<reference evidence="2" key="1">
    <citation type="submission" date="2018-11" db="EMBL/GenBank/DDBJ databases">
        <authorList>
            <consortium name="Pathogen Informatics"/>
        </authorList>
    </citation>
    <scope>NUCLEOTIDE SEQUENCE</scope>
</reference>
<evidence type="ECO:0000313" key="3">
    <source>
        <dbReference type="Proteomes" id="UP000784294"/>
    </source>
</evidence>
<accession>A0A448XKR5</accession>
<sequence length="198" mass="21940">MTLEPAILHALSHYLVFTPTASLPTESQSGPVNQANSIAFLLRPDVARLESLSSQARPRGRRADSFASPTEATHPERMNHLLTSFGRRLLFEFRLTGHRLFARMLGLASLFSQLVQPSCETDGAIGQSAEDTGRAGFPSSGDERGASHSWKTGPVEWMLDTWRTVSWSLFCFFFSSCPFITRCQSHNSTFLGSFKATH</sequence>
<dbReference type="EMBL" id="CAAALY010259667">
    <property type="protein sequence ID" value="VEL38981.1"/>
    <property type="molecule type" value="Genomic_DNA"/>
</dbReference>
<evidence type="ECO:0000256" key="1">
    <source>
        <dbReference type="SAM" id="MobiDB-lite"/>
    </source>
</evidence>
<dbReference type="AlphaFoldDB" id="A0A448XKR5"/>